<evidence type="ECO:0000256" key="3">
    <source>
        <dbReference type="SAM" id="MobiDB-lite"/>
    </source>
</evidence>
<dbReference type="Pfam" id="PF00005">
    <property type="entry name" value="ABC_tran"/>
    <property type="match status" value="1"/>
</dbReference>
<keyword evidence="5" id="KW-0067">ATP-binding</keyword>
<dbReference type="Gene3D" id="3.40.50.300">
    <property type="entry name" value="P-loop containing nucleotide triphosphate hydrolases"/>
    <property type="match status" value="1"/>
</dbReference>
<evidence type="ECO:0000256" key="2">
    <source>
        <dbReference type="ARBA" id="ARBA00022448"/>
    </source>
</evidence>
<proteinExistence type="inferred from homology"/>
<dbReference type="PANTHER" id="PTHR42788">
    <property type="entry name" value="TAURINE IMPORT ATP-BINDING PROTEIN-RELATED"/>
    <property type="match status" value="1"/>
</dbReference>
<dbReference type="Proteomes" id="UP000254863">
    <property type="component" value="Unassembled WGS sequence"/>
</dbReference>
<feature type="domain" description="ABC transporter" evidence="4">
    <location>
        <begin position="19"/>
        <end position="73"/>
    </location>
</feature>
<dbReference type="AlphaFoldDB" id="A0A7H4PG38"/>
<dbReference type="GO" id="GO:0016887">
    <property type="term" value="F:ATP hydrolysis activity"/>
    <property type="evidence" value="ECO:0007669"/>
    <property type="project" value="InterPro"/>
</dbReference>
<accession>A0A7H4PG38</accession>
<keyword evidence="2" id="KW-0813">Transport</keyword>
<keyword evidence="5" id="KW-0547">Nucleotide-binding</keyword>
<evidence type="ECO:0000256" key="1">
    <source>
        <dbReference type="ARBA" id="ARBA00005417"/>
    </source>
</evidence>
<organism evidence="5 6">
    <name type="scientific">Klebsiella michiganensis</name>
    <dbReference type="NCBI Taxonomy" id="1134687"/>
    <lineage>
        <taxon>Bacteria</taxon>
        <taxon>Pseudomonadati</taxon>
        <taxon>Pseudomonadota</taxon>
        <taxon>Gammaproteobacteria</taxon>
        <taxon>Enterobacterales</taxon>
        <taxon>Enterobacteriaceae</taxon>
        <taxon>Klebsiella/Raoultella group</taxon>
        <taxon>Klebsiella</taxon>
    </lineage>
</organism>
<dbReference type="SUPFAM" id="SSF52540">
    <property type="entry name" value="P-loop containing nucleoside triphosphate hydrolases"/>
    <property type="match status" value="1"/>
</dbReference>
<dbReference type="EMBL" id="UGMS01000002">
    <property type="protein sequence ID" value="STW70996.1"/>
    <property type="molecule type" value="Genomic_DNA"/>
</dbReference>
<evidence type="ECO:0000313" key="6">
    <source>
        <dbReference type="Proteomes" id="UP000254863"/>
    </source>
</evidence>
<dbReference type="PANTHER" id="PTHR42788:SF19">
    <property type="entry name" value="ALIPHATIC SULFONATES IMPORT ATP-BINDING PROTEIN SSUB 2"/>
    <property type="match status" value="1"/>
</dbReference>
<sequence length="93" mass="9698">MTLLSVSAITHQYTDSTVLKEVSLALKSGETVALLGRSGCGKSTLARLLVGLESPTRGSVCWRGRTALSAQSRQAKGVPSGYSDGGFRTPSAR</sequence>
<keyword evidence="5" id="KW-0378">Hydrolase</keyword>
<dbReference type="InterPro" id="IPR027417">
    <property type="entry name" value="P-loop_NTPase"/>
</dbReference>
<feature type="region of interest" description="Disordered" evidence="3">
    <location>
        <begin position="69"/>
        <end position="93"/>
    </location>
</feature>
<dbReference type="InterPro" id="IPR003439">
    <property type="entry name" value="ABC_transporter-like_ATP-bd"/>
</dbReference>
<evidence type="ECO:0000313" key="5">
    <source>
        <dbReference type="EMBL" id="STW70996.1"/>
    </source>
</evidence>
<dbReference type="EC" id="3.6.3.-" evidence="5"/>
<reference evidence="5 6" key="1">
    <citation type="submission" date="2018-06" db="EMBL/GenBank/DDBJ databases">
        <authorList>
            <consortium name="Pathogen Informatics"/>
            <person name="Doyle S."/>
        </authorList>
    </citation>
    <scope>NUCLEOTIDE SEQUENCE [LARGE SCALE GENOMIC DNA]</scope>
    <source>
        <strain evidence="5 6">NCTC11685</strain>
    </source>
</reference>
<dbReference type="GO" id="GO:0005524">
    <property type="term" value="F:ATP binding"/>
    <property type="evidence" value="ECO:0007669"/>
    <property type="project" value="UniProtKB-KW"/>
</dbReference>
<comment type="similarity">
    <text evidence="1">Belongs to the ABC transporter superfamily.</text>
</comment>
<protein>
    <submittedName>
        <fullName evidence="5">Nickel transport ATP-binding protein NikE</fullName>
        <ecNumber evidence="5">3.6.3.-</ecNumber>
    </submittedName>
</protein>
<comment type="caution">
    <text evidence="5">The sequence shown here is derived from an EMBL/GenBank/DDBJ whole genome shotgun (WGS) entry which is preliminary data.</text>
</comment>
<name>A0A7H4PG38_9ENTR</name>
<evidence type="ECO:0000259" key="4">
    <source>
        <dbReference type="Pfam" id="PF00005"/>
    </source>
</evidence>
<dbReference type="InterPro" id="IPR050166">
    <property type="entry name" value="ABC_transporter_ATP-bind"/>
</dbReference>
<gene>
    <name evidence="5" type="primary">ssuB_5</name>
    <name evidence="5" type="ORF">NCTC11685_04627</name>
</gene>